<dbReference type="InterPro" id="IPR000917">
    <property type="entry name" value="Sulfatase_N"/>
</dbReference>
<feature type="domain" description="Sulfatase N-terminal" evidence="6">
    <location>
        <begin position="31"/>
        <end position="390"/>
    </location>
</feature>
<keyword evidence="9" id="KW-1185">Reference proteome</keyword>
<evidence type="ECO:0000256" key="2">
    <source>
        <dbReference type="ARBA" id="ARBA00022729"/>
    </source>
</evidence>
<comment type="similarity">
    <text evidence="1">Belongs to the sulfatase family.</text>
</comment>
<dbReference type="RefSeq" id="WP_200354267.1">
    <property type="nucleotide sequence ID" value="NZ_JAENIL010000006.1"/>
</dbReference>
<evidence type="ECO:0000256" key="4">
    <source>
        <dbReference type="ARBA" id="ARBA00023180"/>
    </source>
</evidence>
<gene>
    <name evidence="8" type="ORF">JIN87_04165</name>
</gene>
<dbReference type="EMBL" id="JAENIL010000006">
    <property type="protein sequence ID" value="MBK1876050.1"/>
    <property type="molecule type" value="Genomic_DNA"/>
</dbReference>
<dbReference type="PANTHER" id="PTHR43108">
    <property type="entry name" value="N-ACETYLGLUCOSAMINE-6-SULFATASE FAMILY MEMBER"/>
    <property type="match status" value="1"/>
</dbReference>
<feature type="domain" description="N-sulphoglucosamine sulphohydrolase C-terminal" evidence="7">
    <location>
        <begin position="489"/>
        <end position="526"/>
    </location>
</feature>
<evidence type="ECO:0000256" key="1">
    <source>
        <dbReference type="ARBA" id="ARBA00008779"/>
    </source>
</evidence>
<dbReference type="Gene3D" id="3.40.720.10">
    <property type="entry name" value="Alkaline Phosphatase, subunit A"/>
    <property type="match status" value="1"/>
</dbReference>
<dbReference type="Gene3D" id="3.30.1120.10">
    <property type="match status" value="1"/>
</dbReference>
<dbReference type="InterPro" id="IPR024607">
    <property type="entry name" value="Sulfatase_CS"/>
</dbReference>
<proteinExistence type="inferred from homology"/>
<evidence type="ECO:0000256" key="3">
    <source>
        <dbReference type="ARBA" id="ARBA00022801"/>
    </source>
</evidence>
<dbReference type="GO" id="GO:0016787">
    <property type="term" value="F:hydrolase activity"/>
    <property type="evidence" value="ECO:0007669"/>
    <property type="project" value="UniProtKB-KW"/>
</dbReference>
<dbReference type="InterPro" id="IPR017850">
    <property type="entry name" value="Alkaline_phosphatase_core_sf"/>
</dbReference>
<dbReference type="Proteomes" id="UP000617628">
    <property type="component" value="Unassembled WGS sequence"/>
</dbReference>
<dbReference type="InterPro" id="IPR032506">
    <property type="entry name" value="SGSH_C"/>
</dbReference>
<dbReference type="PANTHER" id="PTHR43108:SF6">
    <property type="entry name" value="N-SULPHOGLUCOSAMINE SULPHOHYDROLASE"/>
    <property type="match status" value="1"/>
</dbReference>
<sequence length="547" mass="62853">MSLGAAVRSIVSLVGLYFVVANPLLAAKKRPNILFIMSDDHTWQAVGSYGSRLKEYAPTRNIDRLANEGMLFKNVFCTNSICTPSRASILSGQYSHKNGLMTLVDTWNRDHQPNMAVEFQNAGYQTAIIGKWHLHSEPIGFDYYKVLPGQGLYFDPLLKEKGKPWQDHNDGGEPFKGHSSDVIADETLKWLDSQRDVEKPFFLMCHFKAPHGLWEYAPRFADMYEGVHIPEPHSLFEDKSDRSDGSRDFGSTVSPTNKVRNRVERMQGEFWPNGSLDIRGMDTIEQTKAAYQRYLKDYLRCVAGVDENVGRVLDYLKEEGLYDDTLIVYTGDQGMMLGEHDHVDKRWAFEESLRMPFIVRYPGMVEANSINKDIINNVDFAPTLLDFAGVEIPGEMQGRSFLKGLKGKTPKGWRQSTYYRYWMHRAHHDIPAHYAIRTERFKLIFYYGLALHPRMDEIWAHGPGEEINEQNLHQVSSWGATRPEATPARLELFDLEKDPYEQNNVYGDPAYEKVVEELKAQLLELKVHVGDLDEAYPELLERRNSVW</sequence>
<keyword evidence="2" id="KW-0732">Signal</keyword>
<dbReference type="Pfam" id="PF16347">
    <property type="entry name" value="SGSH_C"/>
    <property type="match status" value="1"/>
</dbReference>
<dbReference type="Pfam" id="PF00884">
    <property type="entry name" value="Sulfatase"/>
    <property type="match status" value="1"/>
</dbReference>
<keyword evidence="4" id="KW-0325">Glycoprotein</keyword>
<evidence type="ECO:0000259" key="6">
    <source>
        <dbReference type="Pfam" id="PF00884"/>
    </source>
</evidence>
<evidence type="ECO:0000256" key="5">
    <source>
        <dbReference type="SAM" id="MobiDB-lite"/>
    </source>
</evidence>
<dbReference type="SUPFAM" id="SSF53649">
    <property type="entry name" value="Alkaline phosphatase-like"/>
    <property type="match status" value="1"/>
</dbReference>
<name>A0A934VPQ2_9BACT</name>
<comment type="caution">
    <text evidence="8">The sequence shown here is derived from an EMBL/GenBank/DDBJ whole genome shotgun (WGS) entry which is preliminary data.</text>
</comment>
<feature type="region of interest" description="Disordered" evidence="5">
    <location>
        <begin position="235"/>
        <end position="255"/>
    </location>
</feature>
<keyword evidence="3" id="KW-0378">Hydrolase</keyword>
<feature type="compositionally biased region" description="Basic and acidic residues" evidence="5">
    <location>
        <begin position="235"/>
        <end position="247"/>
    </location>
</feature>
<dbReference type="PROSITE" id="PS00149">
    <property type="entry name" value="SULFATASE_2"/>
    <property type="match status" value="1"/>
</dbReference>
<evidence type="ECO:0000313" key="8">
    <source>
        <dbReference type="EMBL" id="MBK1876050.1"/>
    </source>
</evidence>
<reference evidence="8" key="1">
    <citation type="submission" date="2021-01" db="EMBL/GenBank/DDBJ databases">
        <title>Modified the classification status of verrucomicrobia.</title>
        <authorList>
            <person name="Feng X."/>
        </authorList>
    </citation>
    <scope>NUCLEOTIDE SEQUENCE</scope>
    <source>
        <strain evidence="8">KCTC 13126</strain>
    </source>
</reference>
<accession>A0A934VPQ2</accession>
<dbReference type="CDD" id="cd16031">
    <property type="entry name" value="G6S_like"/>
    <property type="match status" value="1"/>
</dbReference>
<dbReference type="AlphaFoldDB" id="A0A934VPQ2"/>
<protein>
    <submittedName>
        <fullName evidence="8">Sulfatase</fullName>
    </submittedName>
</protein>
<evidence type="ECO:0000259" key="7">
    <source>
        <dbReference type="Pfam" id="PF16347"/>
    </source>
</evidence>
<organism evidence="8 9">
    <name type="scientific">Pelagicoccus mobilis</name>
    <dbReference type="NCBI Taxonomy" id="415221"/>
    <lineage>
        <taxon>Bacteria</taxon>
        <taxon>Pseudomonadati</taxon>
        <taxon>Verrucomicrobiota</taxon>
        <taxon>Opitutia</taxon>
        <taxon>Puniceicoccales</taxon>
        <taxon>Pelagicoccaceae</taxon>
        <taxon>Pelagicoccus</taxon>
    </lineage>
</organism>
<evidence type="ECO:0000313" key="9">
    <source>
        <dbReference type="Proteomes" id="UP000617628"/>
    </source>
</evidence>